<dbReference type="InterPro" id="IPR050445">
    <property type="entry name" value="Bact_polysacc_biosynth/exp"/>
</dbReference>
<dbReference type="PANTHER" id="PTHR32309">
    <property type="entry name" value="TYROSINE-PROTEIN KINASE"/>
    <property type="match status" value="1"/>
</dbReference>
<proteinExistence type="predicted"/>
<dbReference type="RefSeq" id="WP_338180074.1">
    <property type="nucleotide sequence ID" value="NZ_JAEKNQ010000040.1"/>
</dbReference>
<protein>
    <recommendedName>
        <fullName evidence="4">Polysaccharide chain length determinant N-terminal domain-containing protein</fullName>
    </recommendedName>
</protein>
<evidence type="ECO:0000313" key="3">
    <source>
        <dbReference type="Proteomes" id="UP000620075"/>
    </source>
</evidence>
<dbReference type="Proteomes" id="UP000620075">
    <property type="component" value="Unassembled WGS sequence"/>
</dbReference>
<organism evidence="2 3">
    <name type="scientific">Candidatus Dormiibacter inghamiae</name>
    <dbReference type="NCBI Taxonomy" id="3127013"/>
    <lineage>
        <taxon>Bacteria</taxon>
        <taxon>Bacillati</taxon>
        <taxon>Candidatus Dormiibacterota</taxon>
        <taxon>Candidatus Dormibacteria</taxon>
        <taxon>Candidatus Dormibacterales</taxon>
        <taxon>Candidatus Dormibacteraceae</taxon>
        <taxon>Candidatus Dormiibacter</taxon>
    </lineage>
</organism>
<dbReference type="EMBL" id="JAEKNQ010000040">
    <property type="protein sequence ID" value="MBJ7603674.1"/>
    <property type="molecule type" value="Genomic_DNA"/>
</dbReference>
<dbReference type="PANTHER" id="PTHR32309:SF31">
    <property type="entry name" value="CAPSULAR EXOPOLYSACCHARIDE FAMILY"/>
    <property type="match status" value="1"/>
</dbReference>
<sequence length="444" mass="45922">MELNEAANRILRGHLKLIAALVLLGLALASGVYYAGGVKYTAASRVQLGTPDPQDPAQAVAIADTARAVVTSPSHVQSAINMADVNRTVPEVTKAITVQPLGSSGVVELSVSDTDPSVAATLANRLADDLLRTRVSNSRGADQLPGLQRQIDADAQAIVDIDKRTADLNNKLASLSDVPASPANEGAIALQIQIVTNQLNGLQQQRSSLVQELGNLHTQRDALLQNSGAQSPAVIQQATPPSSPERTQLPVDLALGGLLGLVAGVALATIMEVLRPTLIGRRALADLLGVPVIGHLDGGSPAVFTSLPAPLTQRLHLAAQAAGVSVVRLIGAPTTDGIPTLAKRLQRSVAAADSSSLAVQSYGASDPAPNGDWSVGLVVLAPEVLKKVELQPLMDLIRLSRWPVLGVITYGAAGLPGSPRNGHGPETELSPTVALAESSRTAER</sequence>
<evidence type="ECO:0000313" key="2">
    <source>
        <dbReference type="EMBL" id="MBJ7603674.1"/>
    </source>
</evidence>
<feature type="region of interest" description="Disordered" evidence="1">
    <location>
        <begin position="416"/>
        <end position="444"/>
    </location>
</feature>
<evidence type="ECO:0000256" key="1">
    <source>
        <dbReference type="SAM" id="MobiDB-lite"/>
    </source>
</evidence>
<reference evidence="2 3" key="1">
    <citation type="submission" date="2020-10" db="EMBL/GenBank/DDBJ databases">
        <title>Ca. Dormibacterota MAGs.</title>
        <authorList>
            <person name="Montgomery K."/>
        </authorList>
    </citation>
    <scope>NUCLEOTIDE SEQUENCE [LARGE SCALE GENOMIC DNA]</scope>
    <source>
        <strain evidence="2">SC8811_S16_3</strain>
    </source>
</reference>
<name>A0A934KDU4_9BACT</name>
<accession>A0A934KDU4</accession>
<dbReference type="AlphaFoldDB" id="A0A934KDU4"/>
<comment type="caution">
    <text evidence="2">The sequence shown here is derived from an EMBL/GenBank/DDBJ whole genome shotgun (WGS) entry which is preliminary data.</text>
</comment>
<evidence type="ECO:0008006" key="4">
    <source>
        <dbReference type="Google" id="ProtNLM"/>
    </source>
</evidence>
<gene>
    <name evidence="2" type="ORF">JF888_10860</name>
</gene>